<keyword evidence="2 4" id="KW-0808">Transferase</keyword>
<keyword evidence="1 4" id="KW-0489">Methyltransferase</keyword>
<organism evidence="4 5">
    <name type="scientific">Actinomadura pelletieri DSM 43383</name>
    <dbReference type="NCBI Taxonomy" id="1120940"/>
    <lineage>
        <taxon>Bacteria</taxon>
        <taxon>Bacillati</taxon>
        <taxon>Actinomycetota</taxon>
        <taxon>Actinomycetes</taxon>
        <taxon>Streptosporangiales</taxon>
        <taxon>Thermomonosporaceae</taxon>
        <taxon>Actinomadura</taxon>
    </lineage>
</organism>
<dbReference type="RefSeq" id="WP_121438136.1">
    <property type="nucleotide sequence ID" value="NZ_RBWU01000008.1"/>
</dbReference>
<dbReference type="InterPro" id="IPR041698">
    <property type="entry name" value="Methyltransf_25"/>
</dbReference>
<dbReference type="OrthoDB" id="189743at2"/>
<dbReference type="GO" id="GO:0008168">
    <property type="term" value="F:methyltransferase activity"/>
    <property type="evidence" value="ECO:0007669"/>
    <property type="project" value="UniProtKB-KW"/>
</dbReference>
<comment type="caution">
    <text evidence="4">The sequence shown here is derived from an EMBL/GenBank/DDBJ whole genome shotgun (WGS) entry which is preliminary data.</text>
</comment>
<evidence type="ECO:0000313" key="5">
    <source>
        <dbReference type="Proteomes" id="UP000274601"/>
    </source>
</evidence>
<evidence type="ECO:0000256" key="1">
    <source>
        <dbReference type="ARBA" id="ARBA00022603"/>
    </source>
</evidence>
<proteinExistence type="predicted"/>
<dbReference type="InterPro" id="IPR029063">
    <property type="entry name" value="SAM-dependent_MTases_sf"/>
</dbReference>
<gene>
    <name evidence="4" type="ORF">BZB76_6472</name>
</gene>
<dbReference type="Proteomes" id="UP000274601">
    <property type="component" value="Unassembled WGS sequence"/>
</dbReference>
<reference evidence="4 5" key="1">
    <citation type="submission" date="2018-10" db="EMBL/GenBank/DDBJ databases">
        <title>Genomic Encyclopedia of Archaeal and Bacterial Type Strains, Phase II (KMG-II): from individual species to whole genera.</title>
        <authorList>
            <person name="Goeker M."/>
        </authorList>
    </citation>
    <scope>NUCLEOTIDE SEQUENCE [LARGE SCALE GENOMIC DNA]</scope>
    <source>
        <strain evidence="4 5">DSM 43383</strain>
    </source>
</reference>
<dbReference type="Pfam" id="PF13649">
    <property type="entry name" value="Methyltransf_25"/>
    <property type="match status" value="1"/>
</dbReference>
<dbReference type="GO" id="GO:0032259">
    <property type="term" value="P:methylation"/>
    <property type="evidence" value="ECO:0007669"/>
    <property type="project" value="UniProtKB-KW"/>
</dbReference>
<dbReference type="AlphaFoldDB" id="A0A495Q9P0"/>
<accession>A0A495Q9P0</accession>
<feature type="domain" description="Methyltransferase" evidence="3">
    <location>
        <begin position="49"/>
        <end position="140"/>
    </location>
</feature>
<keyword evidence="5" id="KW-1185">Reference proteome</keyword>
<evidence type="ECO:0000313" key="4">
    <source>
        <dbReference type="EMBL" id="RKS68218.1"/>
    </source>
</evidence>
<evidence type="ECO:0000256" key="2">
    <source>
        <dbReference type="ARBA" id="ARBA00022679"/>
    </source>
</evidence>
<dbReference type="CDD" id="cd02440">
    <property type="entry name" value="AdoMet_MTases"/>
    <property type="match status" value="1"/>
</dbReference>
<dbReference type="SUPFAM" id="SSF53335">
    <property type="entry name" value="S-adenosyl-L-methionine-dependent methyltransferases"/>
    <property type="match status" value="1"/>
</dbReference>
<dbReference type="Gene3D" id="2.20.130.10">
    <property type="entry name" value="CAC2371-like domains"/>
    <property type="match status" value="1"/>
</dbReference>
<evidence type="ECO:0000259" key="3">
    <source>
        <dbReference type="Pfam" id="PF13649"/>
    </source>
</evidence>
<sequence>MGNDEDTRLFDLADVYEAIYRGRGKDYAGEAALTTKLIKERNPGASSLLDVACGPGAHLVHFVGSFERLAGVDLSADMVRVARERLGESVPVSQGDMRDFRLGRTFGAVTCMFSSIAYSTDTTELEAAVSCLAAHLDPGGVVVVEPWWFPENFVSGYVGGSLVEVEGRTIARVSHSVVEGRATRMDVHYTVASSDEGIRHFVDRHHMSLFSRADYEAAFTRAGCSVEYIESEMVGPGLFVGVRQP</sequence>
<dbReference type="EMBL" id="RBWU01000008">
    <property type="protein sequence ID" value="RKS68218.1"/>
    <property type="molecule type" value="Genomic_DNA"/>
</dbReference>
<dbReference type="Gene3D" id="3.40.50.150">
    <property type="entry name" value="Vaccinia Virus protein VP39"/>
    <property type="match status" value="1"/>
</dbReference>
<dbReference type="PANTHER" id="PTHR43861">
    <property type="entry name" value="TRANS-ACONITATE 2-METHYLTRANSFERASE-RELATED"/>
    <property type="match status" value="1"/>
</dbReference>
<name>A0A495Q9P0_9ACTN</name>
<protein>
    <submittedName>
        <fullName evidence="4">dTDP-3-amino-3,4, 6-trideoxy-alpha-D-glucopyranose N,N-dimethyltransferase/N-methyltransferase</fullName>
    </submittedName>
</protein>
<dbReference type="PANTHER" id="PTHR43861:SF1">
    <property type="entry name" value="TRANS-ACONITATE 2-METHYLTRANSFERASE"/>
    <property type="match status" value="1"/>
</dbReference>